<proteinExistence type="predicted"/>
<evidence type="ECO:0000256" key="1">
    <source>
        <dbReference type="ARBA" id="ARBA00023186"/>
    </source>
</evidence>
<dbReference type="EMBL" id="CAXAMN010000001">
    <property type="protein sequence ID" value="CAK8985211.1"/>
    <property type="molecule type" value="Genomic_DNA"/>
</dbReference>
<comment type="caution">
    <text evidence="4">The sequence shown here is derived from an EMBL/GenBank/DDBJ whole genome shotgun (WGS) entry which is preliminary data.</text>
</comment>
<protein>
    <recommendedName>
        <fullName evidence="3">J domain-containing protein</fullName>
    </recommendedName>
</protein>
<gene>
    <name evidence="4" type="ORF">CCMP2556_LOCUS20</name>
</gene>
<dbReference type="PANTHER" id="PTHR44145">
    <property type="entry name" value="DNAJ HOMOLOG SUBFAMILY A MEMBER 3, MITOCHONDRIAL"/>
    <property type="match status" value="1"/>
</dbReference>
<evidence type="ECO:0000259" key="3">
    <source>
        <dbReference type="PROSITE" id="PS50076"/>
    </source>
</evidence>
<dbReference type="PRINTS" id="PR00625">
    <property type="entry name" value="JDOMAIN"/>
</dbReference>
<evidence type="ECO:0000313" key="4">
    <source>
        <dbReference type="EMBL" id="CAK8985211.1"/>
    </source>
</evidence>
<keyword evidence="5" id="KW-1185">Reference proteome</keyword>
<organism evidence="4 5">
    <name type="scientific">Durusdinium trenchii</name>
    <dbReference type="NCBI Taxonomy" id="1381693"/>
    <lineage>
        <taxon>Eukaryota</taxon>
        <taxon>Sar</taxon>
        <taxon>Alveolata</taxon>
        <taxon>Dinophyceae</taxon>
        <taxon>Suessiales</taxon>
        <taxon>Symbiodiniaceae</taxon>
        <taxon>Durusdinium</taxon>
    </lineage>
</organism>
<evidence type="ECO:0000256" key="2">
    <source>
        <dbReference type="SAM" id="MobiDB-lite"/>
    </source>
</evidence>
<keyword evidence="1" id="KW-0143">Chaperone</keyword>
<dbReference type="PANTHER" id="PTHR44145:SF3">
    <property type="entry name" value="DNAJ HOMOLOG SUBFAMILY A MEMBER 3, MITOCHONDRIAL"/>
    <property type="match status" value="1"/>
</dbReference>
<feature type="compositionally biased region" description="Pro residues" evidence="2">
    <location>
        <begin position="61"/>
        <end position="80"/>
    </location>
</feature>
<name>A0ABP0H4S0_9DINO</name>
<feature type="compositionally biased region" description="Polar residues" evidence="2">
    <location>
        <begin position="89"/>
        <end position="111"/>
    </location>
</feature>
<feature type="domain" description="J" evidence="3">
    <location>
        <begin position="196"/>
        <end position="277"/>
    </location>
</feature>
<accession>A0ABP0H4S0</accession>
<dbReference type="Pfam" id="PF00226">
    <property type="entry name" value="DnaJ"/>
    <property type="match status" value="1"/>
</dbReference>
<dbReference type="InterPro" id="IPR036869">
    <property type="entry name" value="J_dom_sf"/>
</dbReference>
<evidence type="ECO:0000313" key="5">
    <source>
        <dbReference type="Proteomes" id="UP001642484"/>
    </source>
</evidence>
<feature type="compositionally biased region" description="Polar residues" evidence="2">
    <location>
        <begin position="1"/>
        <end position="10"/>
    </location>
</feature>
<feature type="compositionally biased region" description="Polar residues" evidence="2">
    <location>
        <begin position="26"/>
        <end position="45"/>
    </location>
</feature>
<dbReference type="Gene3D" id="1.10.287.110">
    <property type="entry name" value="DnaJ domain"/>
    <property type="match status" value="1"/>
</dbReference>
<dbReference type="CDD" id="cd06257">
    <property type="entry name" value="DnaJ"/>
    <property type="match status" value="1"/>
</dbReference>
<dbReference type="PROSITE" id="PS50076">
    <property type="entry name" value="DNAJ_2"/>
    <property type="match status" value="1"/>
</dbReference>
<feature type="region of interest" description="Disordered" evidence="2">
    <location>
        <begin position="1"/>
        <end position="139"/>
    </location>
</feature>
<reference evidence="4 5" key="1">
    <citation type="submission" date="2024-02" db="EMBL/GenBank/DDBJ databases">
        <authorList>
            <person name="Chen Y."/>
            <person name="Shah S."/>
            <person name="Dougan E. K."/>
            <person name="Thang M."/>
            <person name="Chan C."/>
        </authorList>
    </citation>
    <scope>NUCLEOTIDE SEQUENCE [LARGE SCALE GENOMIC DNA]</scope>
</reference>
<dbReference type="Proteomes" id="UP001642484">
    <property type="component" value="Unassembled WGS sequence"/>
</dbReference>
<dbReference type="SMART" id="SM00271">
    <property type="entry name" value="DnaJ"/>
    <property type="match status" value="1"/>
</dbReference>
<dbReference type="SUPFAM" id="SSF46565">
    <property type="entry name" value="Chaperone J-domain"/>
    <property type="match status" value="1"/>
</dbReference>
<dbReference type="InterPro" id="IPR001623">
    <property type="entry name" value="DnaJ_domain"/>
</dbReference>
<dbReference type="InterPro" id="IPR051938">
    <property type="entry name" value="Apopto_cytoskel_mod"/>
</dbReference>
<sequence length="287" mass="32058">MAPSGAQKTVSPVGGNSIRSPVVQMPTPSAQASWTGPGFGSQSHQRYPVQARHYGHGHPAVPHPSHPSHPSPSHPHPSQPPSHRAYPYNPNQQAQPSYNRQSFPFRSNVPEQTRPKAKTKMPKPKVESSDSEEADLGPRVRKAMKQFPSYSGEMPPPEAESTWSDQELYNYFFSSGFIKPKKKTSKPKPTPQQMEHYYSVLNLRPGAKAAAIKKSFRQLALRFHPDKNHDSSEATTKFQEITEAQHETWGNVIGAGGLREGRHDANQAYEIICRTLKNRISNENEKI</sequence>